<dbReference type="Gene3D" id="3.40.50.150">
    <property type="entry name" value="Vaccinia Virus protein VP39"/>
    <property type="match status" value="1"/>
</dbReference>
<keyword evidence="4" id="KW-0949">S-adenosyl-L-methionine</keyword>
<comment type="caution">
    <text evidence="5">The sequence shown here is derived from an EMBL/GenBank/DDBJ whole genome shotgun (WGS) entry which is preliminary data.</text>
</comment>
<dbReference type="CDD" id="cd02440">
    <property type="entry name" value="AdoMet_MTases"/>
    <property type="match status" value="1"/>
</dbReference>
<reference evidence="5 6" key="1">
    <citation type="submission" date="2024-05" db="EMBL/GenBank/DDBJ databases">
        <title>A draft genome resource for the thread blight pathogen Marasmius tenuissimus strain MS-2.</title>
        <authorList>
            <person name="Yulfo-Soto G.E."/>
            <person name="Baruah I.K."/>
            <person name="Amoako-Attah I."/>
            <person name="Bukari Y."/>
            <person name="Meinhardt L.W."/>
            <person name="Bailey B.A."/>
            <person name="Cohen S.P."/>
        </authorList>
    </citation>
    <scope>NUCLEOTIDE SEQUENCE [LARGE SCALE GENOMIC DNA]</scope>
    <source>
        <strain evidence="5 6">MS-2</strain>
    </source>
</reference>
<dbReference type="InterPro" id="IPR010286">
    <property type="entry name" value="METTL16/RlmF"/>
</dbReference>
<organism evidence="5 6">
    <name type="scientific">Marasmius tenuissimus</name>
    <dbReference type="NCBI Taxonomy" id="585030"/>
    <lineage>
        <taxon>Eukaryota</taxon>
        <taxon>Fungi</taxon>
        <taxon>Dikarya</taxon>
        <taxon>Basidiomycota</taxon>
        <taxon>Agaricomycotina</taxon>
        <taxon>Agaricomycetes</taxon>
        <taxon>Agaricomycetidae</taxon>
        <taxon>Agaricales</taxon>
        <taxon>Marasmiineae</taxon>
        <taxon>Marasmiaceae</taxon>
        <taxon>Marasmius</taxon>
    </lineage>
</organism>
<dbReference type="InterPro" id="IPR017182">
    <property type="entry name" value="METTL16/PsiM"/>
</dbReference>
<evidence type="ECO:0000256" key="2">
    <source>
        <dbReference type="ARBA" id="ARBA00022603"/>
    </source>
</evidence>
<protein>
    <recommendedName>
        <fullName evidence="7">U6 small nuclear RNA (adenine-(43)-N(6))-methyltransferase</fullName>
    </recommendedName>
</protein>
<dbReference type="EMBL" id="JBBXMP010000090">
    <property type="protein sequence ID" value="KAL0062983.1"/>
    <property type="molecule type" value="Genomic_DNA"/>
</dbReference>
<dbReference type="PANTHER" id="PTHR13393">
    <property type="entry name" value="SAM-DEPENDENT METHYLTRANSFERASE"/>
    <property type="match status" value="1"/>
</dbReference>
<dbReference type="PANTHER" id="PTHR13393:SF0">
    <property type="entry name" value="RNA N6-ADENOSINE-METHYLTRANSFERASE METTL16"/>
    <property type="match status" value="1"/>
</dbReference>
<evidence type="ECO:0000256" key="4">
    <source>
        <dbReference type="ARBA" id="ARBA00022691"/>
    </source>
</evidence>
<name>A0ABR2ZNQ4_9AGAR</name>
<evidence type="ECO:0000313" key="6">
    <source>
        <dbReference type="Proteomes" id="UP001437256"/>
    </source>
</evidence>
<proteinExistence type="inferred from homology"/>
<keyword evidence="3" id="KW-0808">Transferase</keyword>
<gene>
    <name evidence="5" type="ORF">AAF712_010114</name>
</gene>
<dbReference type="InterPro" id="IPR029063">
    <property type="entry name" value="SAM-dependent_MTases_sf"/>
</dbReference>
<evidence type="ECO:0000313" key="5">
    <source>
        <dbReference type="EMBL" id="KAL0062983.1"/>
    </source>
</evidence>
<evidence type="ECO:0000256" key="1">
    <source>
        <dbReference type="ARBA" id="ARBA00005878"/>
    </source>
</evidence>
<dbReference type="Proteomes" id="UP001437256">
    <property type="component" value="Unassembled WGS sequence"/>
</dbReference>
<dbReference type="SUPFAM" id="SSF53335">
    <property type="entry name" value="S-adenosyl-L-methionine-dependent methyltransferases"/>
    <property type="match status" value="1"/>
</dbReference>
<comment type="similarity">
    <text evidence="1">Belongs to the methyltransferase superfamily. METTL16/RlmF family.</text>
</comment>
<accession>A0ABR2ZNQ4</accession>
<evidence type="ECO:0008006" key="7">
    <source>
        <dbReference type="Google" id="ProtNLM"/>
    </source>
</evidence>
<dbReference type="Pfam" id="PF05971">
    <property type="entry name" value="Methyltransf_10"/>
    <property type="match status" value="1"/>
</dbReference>
<keyword evidence="2" id="KW-0489">Methyltransferase</keyword>
<keyword evidence="6" id="KW-1185">Reference proteome</keyword>
<sequence length="290" mass="32486">MHPRNIYLNPPDFPKLAGSYPALKLLLQNSSYVDFHNEDVQRCVTTALLDRDFNLKIKLSNKRLCPPVPNRLNYVLWIQDIVRACQAVTGEGDATGIDIGTGASAIYPLLACRLEPRWKFVVTELDDLSEEYARGNVKSNNLNDRIQILKASQTGPLLLPLFEGTQIFDFTMCNPPFYSSAEDVAQSSEAKEFAPNSVKTFFWVSPQLSSLFVRQVCTGAAIEMITEGGESAFVRRMMEDSIKVGTRCKWYTSMLGKLSSVAEVVEELRANSARDAKFYSQKFSLTCPLD</sequence>
<evidence type="ECO:0000256" key="3">
    <source>
        <dbReference type="ARBA" id="ARBA00022679"/>
    </source>
</evidence>
<dbReference type="PIRSF" id="PIRSF037350">
    <property type="entry name" value="Mtase_ZK1128_prd"/>
    <property type="match status" value="1"/>
</dbReference>